<gene>
    <name evidence="3" type="ORF">BP5553_10403</name>
</gene>
<evidence type="ECO:0000256" key="2">
    <source>
        <dbReference type="SAM" id="Phobius"/>
    </source>
</evidence>
<name>A0A370T975_9HELO</name>
<dbReference type="PANTHER" id="PTHR46224">
    <property type="entry name" value="ANKYRIN REPEAT FAMILY PROTEIN"/>
    <property type="match status" value="1"/>
</dbReference>
<dbReference type="Gene3D" id="1.25.40.20">
    <property type="entry name" value="Ankyrin repeat-containing domain"/>
    <property type="match status" value="1"/>
</dbReference>
<evidence type="ECO:0000313" key="4">
    <source>
        <dbReference type="Proteomes" id="UP000254866"/>
    </source>
</evidence>
<dbReference type="GeneID" id="43603252"/>
<dbReference type="SMART" id="SM00248">
    <property type="entry name" value="ANK"/>
    <property type="match status" value="3"/>
</dbReference>
<reference evidence="3 4" key="1">
    <citation type="journal article" date="2018" name="IMA Fungus">
        <title>IMA Genome-F 9: Draft genome sequence of Annulohypoxylon stygium, Aspergillus mulundensis, Berkeleyomyces basicola (syn. Thielaviopsis basicola), Ceratocystis smalleyi, two Cercospora beticola strains, Coleophoma cylindrospora, Fusarium fracticaudum, Phialophora cf. hyalina, and Morchella septimelata.</title>
        <authorList>
            <person name="Wingfield B.D."/>
            <person name="Bills G.F."/>
            <person name="Dong Y."/>
            <person name="Huang W."/>
            <person name="Nel W.J."/>
            <person name="Swalarsk-Parry B.S."/>
            <person name="Vaghefi N."/>
            <person name="Wilken P.M."/>
            <person name="An Z."/>
            <person name="de Beer Z.W."/>
            <person name="De Vos L."/>
            <person name="Chen L."/>
            <person name="Duong T.A."/>
            <person name="Gao Y."/>
            <person name="Hammerbacher A."/>
            <person name="Kikkert J.R."/>
            <person name="Li Y."/>
            <person name="Li H."/>
            <person name="Li K."/>
            <person name="Li Q."/>
            <person name="Liu X."/>
            <person name="Ma X."/>
            <person name="Naidoo K."/>
            <person name="Pethybridge S.J."/>
            <person name="Sun J."/>
            <person name="Steenkamp E.T."/>
            <person name="van der Nest M.A."/>
            <person name="van Wyk S."/>
            <person name="Wingfield M.J."/>
            <person name="Xiong C."/>
            <person name="Yue Q."/>
            <person name="Zhang X."/>
        </authorList>
    </citation>
    <scope>NUCLEOTIDE SEQUENCE [LARGE SCALE GENOMIC DNA]</scope>
    <source>
        <strain evidence="3 4">BP 5553</strain>
    </source>
</reference>
<dbReference type="InterPro" id="IPR036770">
    <property type="entry name" value="Ankyrin_rpt-contain_sf"/>
</dbReference>
<dbReference type="PROSITE" id="PS50088">
    <property type="entry name" value="ANK_REPEAT"/>
    <property type="match status" value="1"/>
</dbReference>
<keyword evidence="4" id="KW-1185">Reference proteome</keyword>
<protein>
    <submittedName>
        <fullName evidence="3">Uncharacterized protein</fullName>
    </submittedName>
</protein>
<proteinExistence type="predicted"/>
<dbReference type="PROSITE" id="PS50297">
    <property type="entry name" value="ANK_REP_REGION"/>
    <property type="match status" value="1"/>
</dbReference>
<keyword evidence="1" id="KW-0040">ANK repeat</keyword>
<comment type="caution">
    <text evidence="3">The sequence shown here is derived from an EMBL/GenBank/DDBJ whole genome shotgun (WGS) entry which is preliminary data.</text>
</comment>
<dbReference type="Pfam" id="PF12796">
    <property type="entry name" value="Ank_2"/>
    <property type="match status" value="1"/>
</dbReference>
<dbReference type="OrthoDB" id="3527999at2759"/>
<dbReference type="AlphaFoldDB" id="A0A370T975"/>
<evidence type="ECO:0000313" key="3">
    <source>
        <dbReference type="EMBL" id="RDL30125.1"/>
    </source>
</evidence>
<accession>A0A370T975</accession>
<feature type="repeat" description="ANK" evidence="1">
    <location>
        <begin position="122"/>
        <end position="154"/>
    </location>
</feature>
<dbReference type="STRING" id="2656787.A0A370T975"/>
<keyword evidence="2" id="KW-0812">Transmembrane</keyword>
<dbReference type="RefSeq" id="XP_031864733.1">
    <property type="nucleotide sequence ID" value="XM_032019026.1"/>
</dbReference>
<dbReference type="InterPro" id="IPR051616">
    <property type="entry name" value="Cul2-RING_E3_ligase_SR"/>
</dbReference>
<evidence type="ECO:0000256" key="1">
    <source>
        <dbReference type="PROSITE-ProRule" id="PRU00023"/>
    </source>
</evidence>
<sequence>MACFSLKGACSGGNPNLIKEHLDSNPNTSQNELDQALSCAAEAGHGDAVDLLLSHGAHITKNAFYAAALSKSTAVFQQFVNHGWDINSTEFENPGLRLVVRDVACTKWFLEHGADPNLPGERGVTPLATAALHTSITVLELLISYGAELDPRALYNAIGCRPSNGGGGVPIIKFLLDHGMDVNAPSQNWCGPVYMAARMGNKERELNNQCFQSVKDVFTNPKTEVDSRADTLTERFVVIATAGLAALLSVLIAYWHHERQPPPMPIHIRPAQINEAATAISAATVAVVMESPTPALTITPKPDPTAVTG</sequence>
<dbReference type="Proteomes" id="UP000254866">
    <property type="component" value="Unassembled WGS sequence"/>
</dbReference>
<dbReference type="InterPro" id="IPR002110">
    <property type="entry name" value="Ankyrin_rpt"/>
</dbReference>
<feature type="transmembrane region" description="Helical" evidence="2">
    <location>
        <begin position="236"/>
        <end position="255"/>
    </location>
</feature>
<dbReference type="SUPFAM" id="SSF48403">
    <property type="entry name" value="Ankyrin repeat"/>
    <property type="match status" value="1"/>
</dbReference>
<keyword evidence="2" id="KW-0472">Membrane</keyword>
<dbReference type="PANTHER" id="PTHR46224:SF64">
    <property type="entry name" value="IQ MOTIF AND ANKYRIN REPEAT DOMAIN-CONTAINING PROTEIN 1"/>
    <property type="match status" value="1"/>
</dbReference>
<dbReference type="EMBL" id="NPIC01000016">
    <property type="protein sequence ID" value="RDL30125.1"/>
    <property type="molecule type" value="Genomic_DNA"/>
</dbReference>
<keyword evidence="2" id="KW-1133">Transmembrane helix</keyword>
<organism evidence="3 4">
    <name type="scientific">Venustampulla echinocandica</name>
    <dbReference type="NCBI Taxonomy" id="2656787"/>
    <lineage>
        <taxon>Eukaryota</taxon>
        <taxon>Fungi</taxon>
        <taxon>Dikarya</taxon>
        <taxon>Ascomycota</taxon>
        <taxon>Pezizomycotina</taxon>
        <taxon>Leotiomycetes</taxon>
        <taxon>Helotiales</taxon>
        <taxon>Pleuroascaceae</taxon>
        <taxon>Venustampulla</taxon>
    </lineage>
</organism>